<keyword evidence="2" id="KW-1185">Reference proteome</keyword>
<dbReference type="InterPro" id="IPR026350">
    <property type="entry name" value="GxxExxY"/>
</dbReference>
<evidence type="ECO:0000313" key="1">
    <source>
        <dbReference type="EMBL" id="KKO18698.1"/>
    </source>
</evidence>
<dbReference type="Pfam" id="PF13366">
    <property type="entry name" value="PDDEXK_3"/>
    <property type="match status" value="1"/>
</dbReference>
<accession>A0A0M2URK8</accession>
<protein>
    <recommendedName>
        <fullName evidence="3">GxxExxY protein</fullName>
    </recommendedName>
</protein>
<reference evidence="1 2" key="1">
    <citation type="journal article" date="2013" name="BMC Microbiol.">
        <title>Identification of the type II cytochrome c maturation pathway in anammox bacteria by comparative genomics.</title>
        <authorList>
            <person name="Ferousi C."/>
            <person name="Speth D.R."/>
            <person name="Reimann J."/>
            <person name="Op den Camp H.J."/>
            <person name="Allen J.W."/>
            <person name="Keltjens J.T."/>
            <person name="Jetten M.S."/>
        </authorList>
    </citation>
    <scope>NUCLEOTIDE SEQUENCE [LARGE SCALE GENOMIC DNA]</scope>
    <source>
        <strain evidence="1">RU1</strain>
    </source>
</reference>
<evidence type="ECO:0008006" key="3">
    <source>
        <dbReference type="Google" id="ProtNLM"/>
    </source>
</evidence>
<sequence length="124" mass="14602">MGLEFEKLTDDIIAASIEVHKTLGPGFLEAVYENALSREFETRDIPYKRQWEISIFYHGNEVGKHRLYMFVFDKFVVELKAIKEVTNEHFAIVRSYLKAVRQRHGLILNFAKPILEIKRVIFTE</sequence>
<dbReference type="NCBIfam" id="TIGR04256">
    <property type="entry name" value="GxxExxY"/>
    <property type="match status" value="1"/>
</dbReference>
<dbReference type="Proteomes" id="UP000034954">
    <property type="component" value="Unassembled WGS sequence"/>
</dbReference>
<dbReference type="EMBL" id="LAQJ01000239">
    <property type="protein sequence ID" value="KKO18698.1"/>
    <property type="molecule type" value="Genomic_DNA"/>
</dbReference>
<dbReference type="AlphaFoldDB" id="A0A0M2URK8"/>
<name>A0A0M2URK8_9BACT</name>
<proteinExistence type="predicted"/>
<evidence type="ECO:0000313" key="2">
    <source>
        <dbReference type="Proteomes" id="UP000034954"/>
    </source>
</evidence>
<gene>
    <name evidence="1" type="ORF">BROFUL_02577</name>
</gene>
<dbReference type="PATRIC" id="fig|380242.3.peg.3200"/>
<comment type="caution">
    <text evidence="1">The sequence shown here is derived from an EMBL/GenBank/DDBJ whole genome shotgun (WGS) entry which is preliminary data.</text>
</comment>
<organism evidence="1 2">
    <name type="scientific">Candidatus Brocadia fulgida</name>
    <dbReference type="NCBI Taxonomy" id="380242"/>
    <lineage>
        <taxon>Bacteria</taxon>
        <taxon>Pseudomonadati</taxon>
        <taxon>Planctomycetota</taxon>
        <taxon>Candidatus Brocadiia</taxon>
        <taxon>Candidatus Brocadiales</taxon>
        <taxon>Candidatus Brocadiaceae</taxon>
        <taxon>Candidatus Brocadia</taxon>
    </lineage>
</organism>